<reference evidence="2 3" key="1">
    <citation type="journal article" date="2013" name="Genome Announc.">
        <title>Draft Genome of the Nitrogen-Fixing Bacterium Pseudomonas stutzeri Strain KOS6 Isolated from Industrial Hydrocarbon Sludge.</title>
        <authorList>
            <person name="Grigoryeva T.V."/>
            <person name="Laikov A.V."/>
            <person name="Naumova R.P."/>
            <person name="Manolov A.I."/>
            <person name="Larin A.K."/>
            <person name="Karpova I.Y."/>
            <person name="Semashko T.A."/>
            <person name="Alexeev D.G."/>
            <person name="Kostryukova E.S."/>
            <person name="Muller R."/>
            <person name="Govorun V.M."/>
        </authorList>
    </citation>
    <scope>NUCLEOTIDE SEQUENCE [LARGE SCALE GENOMIC DNA]</scope>
    <source>
        <strain evidence="2 3">KOS6</strain>
    </source>
</reference>
<dbReference type="PANTHER" id="PTHR33121:SF15">
    <property type="entry name" value="BLUE LIGHT- AND TEMPERATURE-REGULATED ANTIREPRESSOR BLUF"/>
    <property type="match status" value="1"/>
</dbReference>
<dbReference type="PROSITE" id="PS50883">
    <property type="entry name" value="EAL"/>
    <property type="match status" value="1"/>
</dbReference>
<dbReference type="AlphaFoldDB" id="A0A061JPP4"/>
<evidence type="ECO:0000313" key="2">
    <source>
        <dbReference type="EMBL" id="EWC40598.1"/>
    </source>
</evidence>
<dbReference type="Pfam" id="PF00563">
    <property type="entry name" value="EAL"/>
    <property type="match status" value="1"/>
</dbReference>
<dbReference type="SUPFAM" id="SSF141868">
    <property type="entry name" value="EAL domain-like"/>
    <property type="match status" value="1"/>
</dbReference>
<dbReference type="GO" id="GO:0071111">
    <property type="term" value="F:cyclic-guanylate-specific phosphodiesterase activity"/>
    <property type="evidence" value="ECO:0007669"/>
    <property type="project" value="InterPro"/>
</dbReference>
<dbReference type="CDD" id="cd01948">
    <property type="entry name" value="EAL"/>
    <property type="match status" value="1"/>
</dbReference>
<comment type="caution">
    <text evidence="2">The sequence shown here is derived from an EMBL/GenBank/DDBJ whole genome shotgun (WGS) entry which is preliminary data.</text>
</comment>
<dbReference type="SMART" id="SM00052">
    <property type="entry name" value="EAL"/>
    <property type="match status" value="1"/>
</dbReference>
<sequence length="270" mass="29617">MNSSKTSSNPAPGAYACHDASEHGACPSCASGERLGFGFSYAFQPIVDLQARQIFAHEALVRGPAGEPAPTVLSQVTEDNRFRFDQACRVKAIRQAARLAMPGRLSINFMPNAIYRPELCIRSTLEAARAHDFPVDRIIFETVEGERVNDAKWLATVLREYQRIGFLTAIDDFGAGFAGLNLLADFQPDIIKLDMDLIRGIDQSRARQAIVRAAVGMCAELDIQVIAEGIETADECSALRDLGIHLMQGFLFSRPLFEACAQPESLGWPQ</sequence>
<dbReference type="Gene3D" id="3.20.20.450">
    <property type="entry name" value="EAL domain"/>
    <property type="match status" value="1"/>
</dbReference>
<name>A0A061JPP4_STUST</name>
<dbReference type="InterPro" id="IPR001633">
    <property type="entry name" value="EAL_dom"/>
</dbReference>
<feature type="domain" description="EAL" evidence="1">
    <location>
        <begin position="18"/>
        <end position="269"/>
    </location>
</feature>
<dbReference type="PANTHER" id="PTHR33121">
    <property type="entry name" value="CYCLIC DI-GMP PHOSPHODIESTERASE PDEF"/>
    <property type="match status" value="1"/>
</dbReference>
<dbReference type="InterPro" id="IPR050706">
    <property type="entry name" value="Cyclic-di-GMP_PDE-like"/>
</dbReference>
<organism evidence="2 3">
    <name type="scientific">Stutzerimonas stutzeri KOS6</name>
    <dbReference type="NCBI Taxonomy" id="1218352"/>
    <lineage>
        <taxon>Bacteria</taxon>
        <taxon>Pseudomonadati</taxon>
        <taxon>Pseudomonadota</taxon>
        <taxon>Gammaproteobacteria</taxon>
        <taxon>Pseudomonadales</taxon>
        <taxon>Pseudomonadaceae</taxon>
        <taxon>Stutzerimonas</taxon>
    </lineage>
</organism>
<dbReference type="Proteomes" id="UP000026923">
    <property type="component" value="Unassembled WGS sequence"/>
</dbReference>
<gene>
    <name evidence="2" type="ORF">B597_014090</name>
</gene>
<dbReference type="eggNOG" id="COG2200">
    <property type="taxonomic scope" value="Bacteria"/>
</dbReference>
<dbReference type="OrthoDB" id="1673646at2"/>
<protein>
    <submittedName>
        <fullName evidence="2">Diguanylate phosphodiesterase</fullName>
    </submittedName>
</protein>
<accession>A0A061JPP4</accession>
<dbReference type="RefSeq" id="WP_003292275.1">
    <property type="nucleotide sequence ID" value="NZ_KK020677.1"/>
</dbReference>
<dbReference type="HOGENOM" id="CLU_000445_70_50_6"/>
<dbReference type="EMBL" id="AMCZ02000018">
    <property type="protein sequence ID" value="EWC40598.1"/>
    <property type="molecule type" value="Genomic_DNA"/>
</dbReference>
<evidence type="ECO:0000313" key="3">
    <source>
        <dbReference type="Proteomes" id="UP000026923"/>
    </source>
</evidence>
<proteinExistence type="predicted"/>
<dbReference type="PROSITE" id="PS51257">
    <property type="entry name" value="PROKAR_LIPOPROTEIN"/>
    <property type="match status" value="1"/>
</dbReference>
<evidence type="ECO:0000259" key="1">
    <source>
        <dbReference type="PROSITE" id="PS50883"/>
    </source>
</evidence>
<dbReference type="InterPro" id="IPR035919">
    <property type="entry name" value="EAL_sf"/>
</dbReference>